<proteinExistence type="predicted"/>
<feature type="compositionally biased region" description="Basic and acidic residues" evidence="1">
    <location>
        <begin position="394"/>
        <end position="412"/>
    </location>
</feature>
<feature type="compositionally biased region" description="Polar residues" evidence="1">
    <location>
        <begin position="249"/>
        <end position="264"/>
    </location>
</feature>
<evidence type="ECO:0000313" key="3">
    <source>
        <dbReference type="Proteomes" id="UP000011115"/>
    </source>
</evidence>
<feature type="compositionally biased region" description="Polar residues" evidence="1">
    <location>
        <begin position="350"/>
        <end position="362"/>
    </location>
</feature>
<feature type="compositionally biased region" description="Polar residues" evidence="1">
    <location>
        <begin position="272"/>
        <end position="281"/>
    </location>
</feature>
<feature type="compositionally biased region" description="Polar residues" evidence="1">
    <location>
        <begin position="213"/>
        <end position="234"/>
    </location>
</feature>
<feature type="compositionally biased region" description="Low complexity" evidence="1">
    <location>
        <begin position="421"/>
        <end position="434"/>
    </location>
</feature>
<feature type="compositionally biased region" description="Low complexity" evidence="1">
    <location>
        <begin position="494"/>
        <end position="510"/>
    </location>
</feature>
<organism evidence="2 3">
    <name type="scientific">Solanum tuberosum</name>
    <name type="common">Potato</name>
    <dbReference type="NCBI Taxonomy" id="4113"/>
    <lineage>
        <taxon>Eukaryota</taxon>
        <taxon>Viridiplantae</taxon>
        <taxon>Streptophyta</taxon>
        <taxon>Embryophyta</taxon>
        <taxon>Tracheophyta</taxon>
        <taxon>Spermatophyta</taxon>
        <taxon>Magnoliopsida</taxon>
        <taxon>eudicotyledons</taxon>
        <taxon>Gunneridae</taxon>
        <taxon>Pentapetalae</taxon>
        <taxon>asterids</taxon>
        <taxon>lamiids</taxon>
        <taxon>Solanales</taxon>
        <taxon>Solanaceae</taxon>
        <taxon>Solanoideae</taxon>
        <taxon>Solaneae</taxon>
        <taxon>Solanum</taxon>
    </lineage>
</organism>
<evidence type="ECO:0000256" key="1">
    <source>
        <dbReference type="SAM" id="MobiDB-lite"/>
    </source>
</evidence>
<feature type="region of interest" description="Disordered" evidence="1">
    <location>
        <begin position="303"/>
        <end position="362"/>
    </location>
</feature>
<feature type="compositionally biased region" description="Basic residues" evidence="1">
    <location>
        <begin position="477"/>
        <end position="493"/>
    </location>
</feature>
<feature type="region of interest" description="Disordered" evidence="1">
    <location>
        <begin position="390"/>
        <end position="513"/>
    </location>
</feature>
<keyword evidence="3" id="KW-1185">Reference proteome</keyword>
<dbReference type="Gramene" id="PGSC0003DMT400094418">
    <property type="protein sequence ID" value="PGSC0003DMT400094418"/>
    <property type="gene ID" value="PGSC0003DMG400043989"/>
</dbReference>
<dbReference type="AlphaFoldDB" id="M1DU40"/>
<reference evidence="3" key="1">
    <citation type="journal article" date="2011" name="Nature">
        <title>Genome sequence and analysis of the tuber crop potato.</title>
        <authorList>
            <consortium name="The Potato Genome Sequencing Consortium"/>
        </authorList>
    </citation>
    <scope>NUCLEOTIDE SEQUENCE [LARGE SCALE GENOMIC DNA]</scope>
    <source>
        <strain evidence="3">cv. DM1-3 516 R44</strain>
    </source>
</reference>
<feature type="compositionally biased region" description="Polar residues" evidence="1">
    <location>
        <begin position="465"/>
        <end position="474"/>
    </location>
</feature>
<feature type="compositionally biased region" description="Polar residues" evidence="1">
    <location>
        <begin position="303"/>
        <end position="337"/>
    </location>
</feature>
<accession>M1DU40</accession>
<dbReference type="InParanoid" id="M1DU40"/>
<feature type="compositionally biased region" description="Basic and acidic residues" evidence="1">
    <location>
        <begin position="439"/>
        <end position="452"/>
    </location>
</feature>
<evidence type="ECO:0000313" key="2">
    <source>
        <dbReference type="EnsemblPlants" id="PGSC0003DMT400094418"/>
    </source>
</evidence>
<feature type="compositionally biased region" description="Low complexity" evidence="1">
    <location>
        <begin position="31"/>
        <end position="44"/>
    </location>
</feature>
<sequence length="636" mass="70836">MARELPEVPFRPPDQTHQERLDKTNKTHPQSPSNSISNSVNSRMNEAMNVAISERELDGIRKNISTDLNDVFYERLANGDDSPNQELQHTKKSVVSIIPIARSEDAISGQIANESPERRLQIRASSQQIRGDLSSGDYSPDEEVHLTAISSQMDARIAGSEDSGGGDELNKEFVGDMVQGSNSTGKLIPITNISFNLTQEQVQEGIPARIGDLQSQQAHNHQPENATQGYGSYSNHKRTSPHNHEESNNQKQSPQGKNATNSGEQGKEQDQRAGQSQTDQLDSTRKQAVKVIDVESSSQFSFGVQAADTNPSKMVQQQPGKEVNSSNAIDINQVQDQQRSRTRSHDNVSNEKGTQSGKLTNLNPEYTAANQSSSENQVLVYAKGHQEGSIIEQEQVRRDIQSQQKDEQHQDLRASATTTEQQHNTQQYQKLQQQTENAEGTKEHQGKGENHKPRGAAMAKDLGSKASTSKQGTTPKSKNKPSKKKREAAKKKLQTQQGTEQNQQEEQTNQDSTCRKFIMVDDMQGMDITPLQTQYLTPPHNDPPDRTTACKVNYVPANDEYDVVNSEDELDIDTQSIQDQDDDNETAELLIKAFSPHNANGLEEEIHQEDQEDQRTPLRRPYLLNLAITLHYSSTS</sequence>
<protein>
    <submittedName>
        <fullName evidence="2">GE24176</fullName>
    </submittedName>
</protein>
<reference evidence="2" key="2">
    <citation type="submission" date="2015-06" db="UniProtKB">
        <authorList>
            <consortium name="EnsemblPlants"/>
        </authorList>
    </citation>
    <scope>IDENTIFICATION</scope>
    <source>
        <strain evidence="2">DM1-3 516 R44</strain>
    </source>
</reference>
<feature type="compositionally biased region" description="Basic and acidic residues" evidence="1">
    <location>
        <begin position="14"/>
        <end position="25"/>
    </location>
</feature>
<name>M1DU40_SOLTU</name>
<dbReference type="PaxDb" id="4113-PGSC0003DMT400094418"/>
<feature type="region of interest" description="Disordered" evidence="1">
    <location>
        <begin position="1"/>
        <end position="44"/>
    </location>
</feature>
<dbReference type="HOGENOM" id="CLU_509424_0_0_1"/>
<dbReference type="Proteomes" id="UP000011115">
    <property type="component" value="Unassembled WGS sequence"/>
</dbReference>
<dbReference type="EnsemblPlants" id="PGSC0003DMT400094418">
    <property type="protein sequence ID" value="PGSC0003DMT400094418"/>
    <property type="gene ID" value="PGSC0003DMG400043989"/>
</dbReference>
<feature type="region of interest" description="Disordered" evidence="1">
    <location>
        <begin position="213"/>
        <end position="287"/>
    </location>
</feature>